<dbReference type="SMART" id="SM00343">
    <property type="entry name" value="ZnF_C2HC"/>
    <property type="match status" value="2"/>
</dbReference>
<sequence>MALSLLVTDGPCNQKIIRRSANYQPPIWDYDYVQSLNSKYVGDVYEKRAAKLKEDVKIMLEKVADEDPLDALEMVDDLQRLGVFYHFKDEIERVLERIYNMNDKCNNEDLHATALKFRLLRQHGYNVPQGRSRHRGGHFGVVGQQGVGQGGVGEFGLINGGVALVIGRWLWSFSGGVDSSIGVDVFKKFMDEMGNLRSCLCEDTKGLLYLYEASYLSIDGESLLDEARDFTTRNLKENLKKKDIDQNLAMLVRHSLELPLHWRVQRLEARWFIDVYERRQDMNPVLLELAKLDFNMVQAIHQQEVKQISRWWRSTCLGKKLSFARDRLMECFLGTLGVNFEPQFGYFRRMSTKVYTLITIIDDIYDVYGSLEELELFTNAIERWDISAMEQLPDYIKICFLALFNSINEMAYDALKEQGLHIILHLKKVWADLCKSYLLEAKWYYNGYTPTFEEYMKNAWISISGPVMLVHAYCFDSKSVTKEASECLLESYPNIIRWSSIILRLSDNLGTSSVSELHTHCIFIKRFVRADELQRGDVPKSIQCYMHETGASENDAREHMKYLIGETWKKMNEDGAANSLFTKTIIGNAMNLARMLQCLYQHGDGQIIAIPGLPLLYSDPDMCPWMLVCYRLVVFGSLVLLPRFLDLRSSEELVARARVRFVSGGSSQSGFARASVASGSGPESCVSWLERAFLGSSGLVRSSLEREQAMGALAREIAGALGILRAGNQAIEAGPSFLKREFFRSNPDEFIGDPKEPLKADEWLEQMSKTFEMLGIEDGALKVTLASFQLKGDAGQWWKYEKARVGGTWEAYINAFQERFLSTVAREKLRDQFSRLNQQGLSVAEFEATFTSLSRFAPELVASEERRCYEFERKLRRGLKLRVGGSYIREYRHLVDAAAHMELMMQEEDEGQRGSKRSQDGQGDGRRQRGSNPQQSQGGVARSTFPVPSAGSGRGGKGDFTCYKCGQLGHKVSVCPQKGGGQRAASSSARPQSQSLGRGQPLSCYQCGQSGHLKRFCPQLSATSGASGSR</sequence>
<dbReference type="PROSITE" id="PS50158">
    <property type="entry name" value="ZF_CCHC"/>
    <property type="match status" value="2"/>
</dbReference>
<evidence type="ECO:0000256" key="1">
    <source>
        <dbReference type="ARBA" id="ARBA00001946"/>
    </source>
</evidence>
<dbReference type="InterPro" id="IPR036875">
    <property type="entry name" value="Znf_CCHC_sf"/>
</dbReference>
<keyword evidence="4" id="KW-0862">Zinc</keyword>
<dbReference type="Pfam" id="PF00098">
    <property type="entry name" value="zf-CCHC"/>
    <property type="match status" value="2"/>
</dbReference>
<dbReference type="PANTHER" id="PTHR31225:SF9">
    <property type="entry name" value="TERPENE SYNTHASE 10"/>
    <property type="match status" value="1"/>
</dbReference>
<dbReference type="InterPro" id="IPR050148">
    <property type="entry name" value="Terpene_synthase-like"/>
</dbReference>
<dbReference type="GO" id="GO:0010333">
    <property type="term" value="F:terpene synthase activity"/>
    <property type="evidence" value="ECO:0007669"/>
    <property type="project" value="InterPro"/>
</dbReference>
<gene>
    <name evidence="7" type="ORF">HYC85_025404</name>
</gene>
<keyword evidence="2" id="KW-0479">Metal-binding</keyword>
<comment type="caution">
    <text evidence="7">The sequence shown here is derived from an EMBL/GenBank/DDBJ whole genome shotgun (WGS) entry which is preliminary data.</text>
</comment>
<dbReference type="CDD" id="cd00684">
    <property type="entry name" value="Terpene_cyclase_plant_C1"/>
    <property type="match status" value="1"/>
</dbReference>
<dbReference type="Pfam" id="PF03936">
    <property type="entry name" value="Terpene_synth_C"/>
    <property type="match status" value="1"/>
</dbReference>
<dbReference type="InterPro" id="IPR044814">
    <property type="entry name" value="Terpene_cyclase_plant_C1"/>
</dbReference>
<evidence type="ECO:0000256" key="5">
    <source>
        <dbReference type="SAM" id="MobiDB-lite"/>
    </source>
</evidence>
<dbReference type="SFLD" id="SFLDS00005">
    <property type="entry name" value="Isoprenoid_Synthase_Type_I"/>
    <property type="match status" value="1"/>
</dbReference>
<dbReference type="SUPFAM" id="SSF48239">
    <property type="entry name" value="Terpenoid cyclases/Protein prenyltransferases"/>
    <property type="match status" value="2"/>
</dbReference>
<feature type="region of interest" description="Disordered" evidence="5">
    <location>
        <begin position="977"/>
        <end position="1001"/>
    </location>
</feature>
<dbReference type="Pfam" id="PF01397">
    <property type="entry name" value="Terpene_synth"/>
    <property type="match status" value="2"/>
</dbReference>
<keyword evidence="4" id="KW-0863">Zinc-finger</keyword>
<comment type="cofactor">
    <cofactor evidence="1">
        <name>Mg(2+)</name>
        <dbReference type="ChEBI" id="CHEBI:18420"/>
    </cofactor>
</comment>
<dbReference type="EMBL" id="JACBKZ010000012">
    <property type="protein sequence ID" value="KAF5937898.1"/>
    <property type="molecule type" value="Genomic_DNA"/>
</dbReference>
<dbReference type="InterPro" id="IPR001906">
    <property type="entry name" value="Terpene_synth_N"/>
</dbReference>
<evidence type="ECO:0000256" key="2">
    <source>
        <dbReference type="ARBA" id="ARBA00022723"/>
    </source>
</evidence>
<feature type="domain" description="CCHC-type" evidence="6">
    <location>
        <begin position="962"/>
        <end position="977"/>
    </location>
</feature>
<dbReference type="GO" id="GO:0016102">
    <property type="term" value="P:diterpenoid biosynthetic process"/>
    <property type="evidence" value="ECO:0007669"/>
    <property type="project" value="InterPro"/>
</dbReference>
<dbReference type="Proteomes" id="UP000593564">
    <property type="component" value="Unassembled WGS sequence"/>
</dbReference>
<protein>
    <recommendedName>
        <fullName evidence="6">CCHC-type domain-containing protein</fullName>
    </recommendedName>
</protein>
<dbReference type="InterPro" id="IPR005630">
    <property type="entry name" value="Terpene_synthase_metal-bd"/>
</dbReference>
<dbReference type="GO" id="GO:0003676">
    <property type="term" value="F:nucleic acid binding"/>
    <property type="evidence" value="ECO:0007669"/>
    <property type="project" value="InterPro"/>
</dbReference>
<accession>A0A7J7GEN5</accession>
<dbReference type="SUPFAM" id="SSF57756">
    <property type="entry name" value="Retrovirus zinc finger-like domains"/>
    <property type="match status" value="1"/>
</dbReference>
<feature type="compositionally biased region" description="Low complexity" evidence="5">
    <location>
        <begin position="983"/>
        <end position="995"/>
    </location>
</feature>
<dbReference type="InterPro" id="IPR034741">
    <property type="entry name" value="Terpene_cyclase-like_1_C"/>
</dbReference>
<dbReference type="InterPro" id="IPR036965">
    <property type="entry name" value="Terpene_synth_N_sf"/>
</dbReference>
<evidence type="ECO:0000259" key="6">
    <source>
        <dbReference type="PROSITE" id="PS50158"/>
    </source>
</evidence>
<dbReference type="SFLD" id="SFLDG01019">
    <property type="entry name" value="Terpene_Cyclase_Like_1_C_Termi"/>
    <property type="match status" value="1"/>
</dbReference>
<name>A0A7J7GEN5_CAMSI</name>
<dbReference type="Gene3D" id="1.10.600.10">
    <property type="entry name" value="Farnesyl Diphosphate Synthase"/>
    <property type="match status" value="1"/>
</dbReference>
<dbReference type="AlphaFoldDB" id="A0A7J7GEN5"/>
<feature type="region of interest" description="Disordered" evidence="5">
    <location>
        <begin position="907"/>
        <end position="954"/>
    </location>
</feature>
<dbReference type="Gene3D" id="4.10.60.10">
    <property type="entry name" value="Zinc finger, CCHC-type"/>
    <property type="match status" value="1"/>
</dbReference>
<feature type="compositionally biased region" description="Basic and acidic residues" evidence="5">
    <location>
        <begin position="911"/>
        <end position="927"/>
    </location>
</feature>
<reference evidence="8" key="1">
    <citation type="journal article" date="2020" name="Nat. Commun.">
        <title>Genome assembly of wild tea tree DASZ reveals pedigree and selection history of tea varieties.</title>
        <authorList>
            <person name="Zhang W."/>
            <person name="Zhang Y."/>
            <person name="Qiu H."/>
            <person name="Guo Y."/>
            <person name="Wan H."/>
            <person name="Zhang X."/>
            <person name="Scossa F."/>
            <person name="Alseekh S."/>
            <person name="Zhang Q."/>
            <person name="Wang P."/>
            <person name="Xu L."/>
            <person name="Schmidt M.H."/>
            <person name="Jia X."/>
            <person name="Li D."/>
            <person name="Zhu A."/>
            <person name="Guo F."/>
            <person name="Chen W."/>
            <person name="Ni D."/>
            <person name="Usadel B."/>
            <person name="Fernie A.R."/>
            <person name="Wen W."/>
        </authorList>
    </citation>
    <scope>NUCLEOTIDE SEQUENCE [LARGE SCALE GENOMIC DNA]</scope>
    <source>
        <strain evidence="8">cv. G240</strain>
    </source>
</reference>
<dbReference type="GO" id="GO:0008270">
    <property type="term" value="F:zinc ion binding"/>
    <property type="evidence" value="ECO:0007669"/>
    <property type="project" value="UniProtKB-KW"/>
</dbReference>
<dbReference type="PANTHER" id="PTHR31225">
    <property type="entry name" value="OS04G0344100 PROTEIN-RELATED"/>
    <property type="match status" value="1"/>
</dbReference>
<evidence type="ECO:0000313" key="7">
    <source>
        <dbReference type="EMBL" id="KAF5937898.1"/>
    </source>
</evidence>
<dbReference type="GO" id="GO:0000287">
    <property type="term" value="F:magnesium ion binding"/>
    <property type="evidence" value="ECO:0007669"/>
    <property type="project" value="InterPro"/>
</dbReference>
<evidence type="ECO:0000313" key="8">
    <source>
        <dbReference type="Proteomes" id="UP000593564"/>
    </source>
</evidence>
<dbReference type="InterPro" id="IPR005162">
    <property type="entry name" value="Retrotrans_gag_dom"/>
</dbReference>
<dbReference type="FunFam" id="1.10.600.10:FF:000007">
    <property type="entry name" value="Isoprene synthase, chloroplastic"/>
    <property type="match status" value="1"/>
</dbReference>
<dbReference type="SUPFAM" id="SSF48576">
    <property type="entry name" value="Terpenoid synthases"/>
    <property type="match status" value="1"/>
</dbReference>
<keyword evidence="3" id="KW-0460">Magnesium</keyword>
<evidence type="ECO:0000256" key="4">
    <source>
        <dbReference type="PROSITE-ProRule" id="PRU00047"/>
    </source>
</evidence>
<dbReference type="InterPro" id="IPR008949">
    <property type="entry name" value="Isoprenoid_synthase_dom_sf"/>
</dbReference>
<organism evidence="7 8">
    <name type="scientific">Camellia sinensis</name>
    <name type="common">Tea plant</name>
    <name type="synonym">Thea sinensis</name>
    <dbReference type="NCBI Taxonomy" id="4442"/>
    <lineage>
        <taxon>Eukaryota</taxon>
        <taxon>Viridiplantae</taxon>
        <taxon>Streptophyta</taxon>
        <taxon>Embryophyta</taxon>
        <taxon>Tracheophyta</taxon>
        <taxon>Spermatophyta</taxon>
        <taxon>Magnoliopsida</taxon>
        <taxon>eudicotyledons</taxon>
        <taxon>Gunneridae</taxon>
        <taxon>Pentapetalae</taxon>
        <taxon>asterids</taxon>
        <taxon>Ericales</taxon>
        <taxon>Theaceae</taxon>
        <taxon>Camellia</taxon>
    </lineage>
</organism>
<keyword evidence="8" id="KW-1185">Reference proteome</keyword>
<feature type="domain" description="CCHC-type" evidence="6">
    <location>
        <begin position="1004"/>
        <end position="1019"/>
    </location>
</feature>
<evidence type="ECO:0000256" key="3">
    <source>
        <dbReference type="ARBA" id="ARBA00022842"/>
    </source>
</evidence>
<dbReference type="Gene3D" id="1.50.10.130">
    <property type="entry name" value="Terpene synthase, N-terminal domain"/>
    <property type="match status" value="1"/>
</dbReference>
<dbReference type="InterPro" id="IPR001878">
    <property type="entry name" value="Znf_CCHC"/>
</dbReference>
<reference evidence="7 8" key="2">
    <citation type="submission" date="2020-07" db="EMBL/GenBank/DDBJ databases">
        <title>Genome assembly of wild tea tree DASZ reveals pedigree and selection history of tea varieties.</title>
        <authorList>
            <person name="Zhang W."/>
        </authorList>
    </citation>
    <scope>NUCLEOTIDE SEQUENCE [LARGE SCALE GENOMIC DNA]</scope>
    <source>
        <strain evidence="8">cv. G240</strain>
        <tissue evidence="7">Leaf</tissue>
    </source>
</reference>
<dbReference type="InterPro" id="IPR008930">
    <property type="entry name" value="Terpenoid_cyclase/PrenylTrfase"/>
</dbReference>
<proteinExistence type="predicted"/>
<dbReference type="Pfam" id="PF03732">
    <property type="entry name" value="Retrotrans_gag"/>
    <property type="match status" value="1"/>
</dbReference>